<accession>A0A4R3PQS0</accession>
<dbReference type="InterPro" id="IPR036866">
    <property type="entry name" value="RibonucZ/Hydroxyglut_hydro"/>
</dbReference>
<dbReference type="GO" id="GO:0016787">
    <property type="term" value="F:hydrolase activity"/>
    <property type="evidence" value="ECO:0007669"/>
    <property type="project" value="UniProtKB-KW"/>
</dbReference>
<dbReference type="InterPro" id="IPR001279">
    <property type="entry name" value="Metallo-B-lactamas"/>
</dbReference>
<keyword evidence="3" id="KW-0378">Hydrolase</keyword>
<dbReference type="SUPFAM" id="SSF56281">
    <property type="entry name" value="Metallo-hydrolase/oxidoreductase"/>
    <property type="match status" value="1"/>
</dbReference>
<sequence length="299" mass="31783">MITRRETLKMAAAAGFATALPLTFAQADGGGALAWTFFQASETGFRRTPVLLTGDKDAILIDGGFTLPDGKTVADAIKATGKRLTTIYVSCNDPDYYFGLRPIVDAFPEAKVIAKPVTVEAIKANVEAKLGVWGPQLKENGPQTLADVVIPQASDAASLELEGNAIEIVEVPGMHDRRYLFVPVLEAVFGGVLVDSGNHVWIADTATAELRAAWITALDGIAARAPKIVVPGHQVEGAAQGLEAVAFTRAYLIAFEEEVSRTKDSSELVAAMMKRYPDLADVSSLELGAKVAKGELKWG</sequence>
<reference evidence="3 4" key="1">
    <citation type="submission" date="2019-03" db="EMBL/GenBank/DDBJ databases">
        <title>Genomic Encyclopedia of Type Strains, Phase IV (KMG-V): Genome sequencing to study the core and pangenomes of soil and plant-associated prokaryotes.</title>
        <authorList>
            <person name="Whitman W."/>
        </authorList>
    </citation>
    <scope>NUCLEOTIDE SEQUENCE [LARGE SCALE GENOMIC DNA]</scope>
    <source>
        <strain evidence="3 4">Hc14</strain>
    </source>
</reference>
<evidence type="ECO:0000313" key="4">
    <source>
        <dbReference type="Proteomes" id="UP000294576"/>
    </source>
</evidence>
<dbReference type="RefSeq" id="WP_132568815.1">
    <property type="nucleotide sequence ID" value="NZ_SMBH01000039.1"/>
</dbReference>
<dbReference type="Proteomes" id="UP000294576">
    <property type="component" value="Unassembled WGS sequence"/>
</dbReference>
<feature type="domain" description="Metallo-beta-lactamase" evidence="2">
    <location>
        <begin position="46"/>
        <end position="233"/>
    </location>
</feature>
<protein>
    <submittedName>
        <fullName evidence="3">Glyoxylase-like metal-dependent hydrolase (Beta-lactamase superfamily II)</fullName>
    </submittedName>
</protein>
<evidence type="ECO:0000256" key="1">
    <source>
        <dbReference type="SAM" id="SignalP"/>
    </source>
</evidence>
<gene>
    <name evidence="3" type="ORF">EV132_13934</name>
</gene>
<keyword evidence="1" id="KW-0732">Signal</keyword>
<dbReference type="AlphaFoldDB" id="A0A4R3PQS0"/>
<feature type="chain" id="PRO_5020652740" evidence="1">
    <location>
        <begin position="28"/>
        <end position="299"/>
    </location>
</feature>
<dbReference type="InterPro" id="IPR050855">
    <property type="entry name" value="NDM-1-like"/>
</dbReference>
<dbReference type="Gene3D" id="3.60.15.10">
    <property type="entry name" value="Ribonuclease Z/Hydroxyacylglutathione hydrolase-like"/>
    <property type="match status" value="1"/>
</dbReference>
<dbReference type="PROSITE" id="PS51318">
    <property type="entry name" value="TAT"/>
    <property type="match status" value="1"/>
</dbReference>
<comment type="caution">
    <text evidence="3">The sequence shown here is derived from an EMBL/GenBank/DDBJ whole genome shotgun (WGS) entry which is preliminary data.</text>
</comment>
<dbReference type="SMART" id="SM00849">
    <property type="entry name" value="Lactamase_B"/>
    <property type="match status" value="1"/>
</dbReference>
<organism evidence="3 4">
    <name type="scientific">Rhizobium sullae</name>
    <name type="common">Rhizobium hedysari</name>
    <dbReference type="NCBI Taxonomy" id="50338"/>
    <lineage>
        <taxon>Bacteria</taxon>
        <taxon>Pseudomonadati</taxon>
        <taxon>Pseudomonadota</taxon>
        <taxon>Alphaproteobacteria</taxon>
        <taxon>Hyphomicrobiales</taxon>
        <taxon>Rhizobiaceae</taxon>
        <taxon>Rhizobium/Agrobacterium group</taxon>
        <taxon>Rhizobium</taxon>
    </lineage>
</organism>
<dbReference type="EMBL" id="SMBH01000039">
    <property type="protein sequence ID" value="TCU04523.1"/>
    <property type="molecule type" value="Genomic_DNA"/>
</dbReference>
<dbReference type="PANTHER" id="PTHR42951">
    <property type="entry name" value="METALLO-BETA-LACTAMASE DOMAIN-CONTAINING"/>
    <property type="match status" value="1"/>
</dbReference>
<evidence type="ECO:0000259" key="2">
    <source>
        <dbReference type="SMART" id="SM00849"/>
    </source>
</evidence>
<dbReference type="PANTHER" id="PTHR42951:SF14">
    <property type="entry name" value="METALLO-BETA-LACTAMASE SUPERFAMILY PROTEIN"/>
    <property type="match status" value="1"/>
</dbReference>
<name>A0A4R3PQS0_RHISU</name>
<feature type="signal peptide" evidence="1">
    <location>
        <begin position="1"/>
        <end position="27"/>
    </location>
</feature>
<dbReference type="CDD" id="cd07739">
    <property type="entry name" value="metallo-hydrolase-like_MBL-fold"/>
    <property type="match status" value="1"/>
</dbReference>
<evidence type="ECO:0000313" key="3">
    <source>
        <dbReference type="EMBL" id="TCU04523.1"/>
    </source>
</evidence>
<dbReference type="InterPro" id="IPR006311">
    <property type="entry name" value="TAT_signal"/>
</dbReference>
<proteinExistence type="predicted"/>